<dbReference type="CDD" id="cd02440">
    <property type="entry name" value="AdoMet_MTases"/>
    <property type="match status" value="1"/>
</dbReference>
<sequence>MQLQDIGTKAGYDLWAESYEQTPNPVVAIDARHSMAVLSPAPGERVLDAGCGTGRNLAAMLDAGARPSGVDFSPGMLAVARRRHPGVPLIEADLEDRLPFGDGEFDAVYCALLAEHLAEPGRAVAEFARVLRPGGRLVLSVFHPVLAATGMSAQFERDGAAYRLVAHPHAVADYEGWITQAGLGGLRRHEISGDAEMAAEVPWAVWLVGKPVLLVLEAEKPG</sequence>
<dbReference type="GO" id="GO:0008757">
    <property type="term" value="F:S-adenosylmethionine-dependent methyltransferase activity"/>
    <property type="evidence" value="ECO:0007669"/>
    <property type="project" value="InterPro"/>
</dbReference>
<keyword evidence="2" id="KW-0808">Transferase</keyword>
<dbReference type="GO" id="GO:0032259">
    <property type="term" value="P:methylation"/>
    <property type="evidence" value="ECO:0007669"/>
    <property type="project" value="UniProtKB-KW"/>
</dbReference>
<keyword evidence="2" id="KW-0489">Methyltransferase</keyword>
<evidence type="ECO:0000313" key="2">
    <source>
        <dbReference type="EMBL" id="ROP30270.1"/>
    </source>
</evidence>
<dbReference type="EMBL" id="RJKL01000001">
    <property type="protein sequence ID" value="ROP30270.1"/>
    <property type="molecule type" value="Genomic_DNA"/>
</dbReference>
<dbReference type="OrthoDB" id="9805171at2"/>
<name>A0A3N1GJ11_9ACTN</name>
<dbReference type="InterPro" id="IPR013216">
    <property type="entry name" value="Methyltransf_11"/>
</dbReference>
<feature type="domain" description="Methyltransferase type 11" evidence="1">
    <location>
        <begin position="47"/>
        <end position="139"/>
    </location>
</feature>
<organism evidence="2 3">
    <name type="scientific">Couchioplanes caeruleus</name>
    <dbReference type="NCBI Taxonomy" id="56438"/>
    <lineage>
        <taxon>Bacteria</taxon>
        <taxon>Bacillati</taxon>
        <taxon>Actinomycetota</taxon>
        <taxon>Actinomycetes</taxon>
        <taxon>Micromonosporales</taxon>
        <taxon>Micromonosporaceae</taxon>
        <taxon>Couchioplanes</taxon>
    </lineage>
</organism>
<dbReference type="SUPFAM" id="SSF53335">
    <property type="entry name" value="S-adenosyl-L-methionine-dependent methyltransferases"/>
    <property type="match status" value="1"/>
</dbReference>
<dbReference type="InterPro" id="IPR029063">
    <property type="entry name" value="SAM-dependent_MTases_sf"/>
</dbReference>
<reference evidence="2 3" key="1">
    <citation type="submission" date="2018-11" db="EMBL/GenBank/DDBJ databases">
        <title>Sequencing the genomes of 1000 actinobacteria strains.</title>
        <authorList>
            <person name="Klenk H.-P."/>
        </authorList>
    </citation>
    <scope>NUCLEOTIDE SEQUENCE [LARGE SCALE GENOMIC DNA]</scope>
    <source>
        <strain evidence="2 3">DSM 43634</strain>
    </source>
</reference>
<evidence type="ECO:0000313" key="3">
    <source>
        <dbReference type="Proteomes" id="UP000271683"/>
    </source>
</evidence>
<dbReference type="RefSeq" id="WP_071803314.1">
    <property type="nucleotide sequence ID" value="NZ_RJKL01000001.1"/>
</dbReference>
<dbReference type="AlphaFoldDB" id="A0A3N1GJ11"/>
<dbReference type="Gene3D" id="3.40.50.150">
    <property type="entry name" value="Vaccinia Virus protein VP39"/>
    <property type="match status" value="1"/>
</dbReference>
<gene>
    <name evidence="2" type="ORF">EDD30_3106</name>
</gene>
<dbReference type="Pfam" id="PF08241">
    <property type="entry name" value="Methyltransf_11"/>
    <property type="match status" value="1"/>
</dbReference>
<comment type="caution">
    <text evidence="2">The sequence shown here is derived from an EMBL/GenBank/DDBJ whole genome shotgun (WGS) entry which is preliminary data.</text>
</comment>
<proteinExistence type="predicted"/>
<dbReference type="PANTHER" id="PTHR43591">
    <property type="entry name" value="METHYLTRANSFERASE"/>
    <property type="match status" value="1"/>
</dbReference>
<dbReference type="PANTHER" id="PTHR43591:SF99">
    <property type="entry name" value="OS06G0646000 PROTEIN"/>
    <property type="match status" value="1"/>
</dbReference>
<protein>
    <submittedName>
        <fullName evidence="2">Methyltransferase family protein</fullName>
    </submittedName>
</protein>
<accession>A0A3N1GJ11</accession>
<dbReference type="Proteomes" id="UP000271683">
    <property type="component" value="Unassembled WGS sequence"/>
</dbReference>
<evidence type="ECO:0000259" key="1">
    <source>
        <dbReference type="Pfam" id="PF08241"/>
    </source>
</evidence>